<keyword evidence="1" id="KW-0723">Serine/threonine-protein kinase</keyword>
<dbReference type="SUPFAM" id="SSF55874">
    <property type="entry name" value="ATPase domain of HSP90 chaperone/DNA topoisomerase II/histidine kinase"/>
    <property type="match status" value="1"/>
</dbReference>
<evidence type="ECO:0000259" key="2">
    <source>
        <dbReference type="Pfam" id="PF13581"/>
    </source>
</evidence>
<evidence type="ECO:0000313" key="3">
    <source>
        <dbReference type="EMBL" id="MBB5996619.1"/>
    </source>
</evidence>
<dbReference type="PANTHER" id="PTHR35526">
    <property type="entry name" value="ANTI-SIGMA-F FACTOR RSBW-RELATED"/>
    <property type="match status" value="1"/>
</dbReference>
<evidence type="ECO:0000256" key="1">
    <source>
        <dbReference type="ARBA" id="ARBA00022527"/>
    </source>
</evidence>
<dbReference type="InterPro" id="IPR003594">
    <property type="entry name" value="HATPase_dom"/>
</dbReference>
<dbReference type="GO" id="GO:0004674">
    <property type="term" value="F:protein serine/threonine kinase activity"/>
    <property type="evidence" value="ECO:0007669"/>
    <property type="project" value="UniProtKB-KW"/>
</dbReference>
<dbReference type="CDD" id="cd16936">
    <property type="entry name" value="HATPase_RsbW-like"/>
    <property type="match status" value="1"/>
</dbReference>
<gene>
    <name evidence="3" type="ORF">HNR25_000370</name>
</gene>
<evidence type="ECO:0000313" key="4">
    <source>
        <dbReference type="Proteomes" id="UP000578077"/>
    </source>
</evidence>
<dbReference type="EMBL" id="JACHLY010000001">
    <property type="protein sequence ID" value="MBB5996619.1"/>
    <property type="molecule type" value="Genomic_DNA"/>
</dbReference>
<dbReference type="AlphaFoldDB" id="A0A841E5P8"/>
<sequence length="124" mass="13059">MSVAGVPAETADTAVLLLSELATNAVLHTPSGDVGGRFAVRAFFLPGRLRVEVRDEGGAPFQVPSTAPEPAPDAEHGRGLLLVATLAYRWGRFTSRCGAGTFFELLWDTGTAAPAVPMPEEVRP</sequence>
<keyword evidence="4" id="KW-1185">Reference proteome</keyword>
<keyword evidence="1" id="KW-0808">Transferase</keyword>
<dbReference type="Gene3D" id="3.30.565.10">
    <property type="entry name" value="Histidine kinase-like ATPase, C-terminal domain"/>
    <property type="match status" value="1"/>
</dbReference>
<feature type="domain" description="Histidine kinase/HSP90-like ATPase" evidence="2">
    <location>
        <begin position="4"/>
        <end position="87"/>
    </location>
</feature>
<organism evidence="3 4">
    <name type="scientific">Streptomonospora salina</name>
    <dbReference type="NCBI Taxonomy" id="104205"/>
    <lineage>
        <taxon>Bacteria</taxon>
        <taxon>Bacillati</taxon>
        <taxon>Actinomycetota</taxon>
        <taxon>Actinomycetes</taxon>
        <taxon>Streptosporangiales</taxon>
        <taxon>Nocardiopsidaceae</taxon>
        <taxon>Streptomonospora</taxon>
    </lineage>
</organism>
<name>A0A841E5P8_9ACTN</name>
<dbReference type="InterPro" id="IPR036890">
    <property type="entry name" value="HATPase_C_sf"/>
</dbReference>
<comment type="caution">
    <text evidence="3">The sequence shown here is derived from an EMBL/GenBank/DDBJ whole genome shotgun (WGS) entry which is preliminary data.</text>
</comment>
<keyword evidence="1" id="KW-0418">Kinase</keyword>
<reference evidence="3 4" key="1">
    <citation type="submission" date="2020-08" db="EMBL/GenBank/DDBJ databases">
        <title>Sequencing the genomes of 1000 actinobacteria strains.</title>
        <authorList>
            <person name="Klenk H.-P."/>
        </authorList>
    </citation>
    <scope>NUCLEOTIDE SEQUENCE [LARGE SCALE GENOMIC DNA]</scope>
    <source>
        <strain evidence="3 4">DSM 44593</strain>
    </source>
</reference>
<proteinExistence type="predicted"/>
<dbReference type="InterPro" id="IPR050267">
    <property type="entry name" value="Anti-sigma-factor_SerPK"/>
</dbReference>
<dbReference type="Proteomes" id="UP000578077">
    <property type="component" value="Unassembled WGS sequence"/>
</dbReference>
<protein>
    <submittedName>
        <fullName evidence="3">Anti-sigma regulatory factor (Ser/Thr protein kinase)</fullName>
    </submittedName>
</protein>
<dbReference type="Pfam" id="PF13581">
    <property type="entry name" value="HATPase_c_2"/>
    <property type="match status" value="1"/>
</dbReference>
<accession>A0A841E5P8</accession>
<dbReference type="PANTHER" id="PTHR35526:SF3">
    <property type="entry name" value="ANTI-SIGMA-F FACTOR RSBW"/>
    <property type="match status" value="1"/>
</dbReference>